<evidence type="ECO:0000256" key="9">
    <source>
        <dbReference type="ARBA" id="ARBA00023136"/>
    </source>
</evidence>
<feature type="transmembrane region" description="Helical" evidence="14">
    <location>
        <begin position="388"/>
        <end position="411"/>
    </location>
</feature>
<evidence type="ECO:0000256" key="10">
    <source>
        <dbReference type="ARBA" id="ARBA00023180"/>
    </source>
</evidence>
<dbReference type="Pfam" id="PF00474">
    <property type="entry name" value="SSF"/>
    <property type="match status" value="1"/>
</dbReference>
<evidence type="ECO:0000256" key="13">
    <source>
        <dbReference type="RuleBase" id="RU362091"/>
    </source>
</evidence>
<feature type="transmembrane region" description="Helical" evidence="14">
    <location>
        <begin position="339"/>
        <end position="368"/>
    </location>
</feature>
<dbReference type="PROSITE" id="PS00456">
    <property type="entry name" value="NA_SOLUT_SYMP_1"/>
    <property type="match status" value="1"/>
</dbReference>
<dbReference type="GO" id="GO:0006814">
    <property type="term" value="P:sodium ion transport"/>
    <property type="evidence" value="ECO:0007669"/>
    <property type="project" value="UniProtKB-KW"/>
</dbReference>
<feature type="transmembrane region" description="Helical" evidence="14">
    <location>
        <begin position="445"/>
        <end position="467"/>
    </location>
</feature>
<feature type="transmembrane region" description="Helical" evidence="14">
    <location>
        <begin position="130"/>
        <end position="149"/>
    </location>
</feature>
<name>A0A7I8VLW7_9ANNE</name>
<dbReference type="GO" id="GO:0005886">
    <property type="term" value="C:plasma membrane"/>
    <property type="evidence" value="ECO:0007669"/>
    <property type="project" value="UniProtKB-SubCell"/>
</dbReference>
<feature type="transmembrane region" description="Helical" evidence="14">
    <location>
        <begin position="51"/>
        <end position="72"/>
    </location>
</feature>
<keyword evidence="5 14" id="KW-0812">Transmembrane</keyword>
<keyword evidence="16" id="KW-1185">Reference proteome</keyword>
<dbReference type="PANTHER" id="PTHR42985:SF2">
    <property type="entry name" value="SODIUM-DEPENDENT MULTIVITAMIN TRANSPORTER"/>
    <property type="match status" value="1"/>
</dbReference>
<feature type="transmembrane region" description="Helical" evidence="14">
    <location>
        <begin position="241"/>
        <end position="258"/>
    </location>
</feature>
<evidence type="ECO:0000256" key="1">
    <source>
        <dbReference type="ARBA" id="ARBA00004651"/>
    </source>
</evidence>
<dbReference type="PANTHER" id="PTHR42985">
    <property type="entry name" value="SODIUM-COUPLED MONOCARBOXYLATE TRANSPORTER"/>
    <property type="match status" value="1"/>
</dbReference>
<feature type="transmembrane region" description="Helical" evidence="14">
    <location>
        <begin position="516"/>
        <end position="544"/>
    </location>
</feature>
<keyword evidence="7" id="KW-0915">Sodium</keyword>
<dbReference type="InterPro" id="IPR001734">
    <property type="entry name" value="Na/solute_symporter"/>
</dbReference>
<comment type="subcellular location">
    <subcellularLocation>
        <location evidence="1">Cell membrane</location>
        <topology evidence="1">Multi-pass membrane protein</topology>
    </subcellularLocation>
</comment>
<dbReference type="InterPro" id="IPR038377">
    <property type="entry name" value="Na/Glc_symporter_sf"/>
</dbReference>
<proteinExistence type="inferred from homology"/>
<sequence length="545" mass="59819">MTEVKFHWVDYLVLGIFLFGTVGIGAIYAFLAKRSKKEVTTDDILRGGGGLHWAPVALSIQASFLSAIFILGMPSEVYHHGTMYAWFIISYFIAFPISAHTTLTVFHRLGITSSNEYLERRFNRVVRRMATVVFLIMVILYMAVVLYAPSLALNKVTGLKIELSIVIIGGVCTIYTALGGMKATVANDVIQMMIILLGLIILNAFGIRDAGGITNVFDNAKQGGRWDFYEFNPNPTIRHSFWTQIVGGTFLNMTMFGANQTIIQKFVSVKKLKDARKSMYACLATTSIYFILVMLLGLVMYSRYMTCDPTITGKIDKKDQLVPFFTMDILRSYKGLPGLFLATTFSAALSSIAGGLNAIAAVLVEDVIKPIFRHKTKRELSAVKGGTIARLIVFLFGALTIGLSFIVQFLGDTVLQLALSIFGFVGGPIFGLFILGMFIPWTNSLGAAAGLLVSLAFSSWVAIGKIVSKFPIPLKRMSAECLNSANSTTSAYNTWEMTTSIPSSENPLKKFYRLSYSYYALFATLIAVIVGLGVSFATGACIFYL</sequence>
<dbReference type="GO" id="GO:0015293">
    <property type="term" value="F:symporter activity"/>
    <property type="evidence" value="ECO:0007669"/>
    <property type="project" value="TreeGrafter"/>
</dbReference>
<evidence type="ECO:0000313" key="15">
    <source>
        <dbReference type="EMBL" id="CAD5117283.1"/>
    </source>
</evidence>
<evidence type="ECO:0000256" key="2">
    <source>
        <dbReference type="ARBA" id="ARBA00006434"/>
    </source>
</evidence>
<comment type="caution">
    <text evidence="15">The sequence shown here is derived from an EMBL/GenBank/DDBJ whole genome shotgun (WGS) entry which is preliminary data.</text>
</comment>
<evidence type="ECO:0000256" key="8">
    <source>
        <dbReference type="ARBA" id="ARBA00023065"/>
    </source>
</evidence>
<feature type="transmembrane region" description="Helical" evidence="14">
    <location>
        <begin position="190"/>
        <end position="207"/>
    </location>
</feature>
<gene>
    <name evidence="15" type="ORF">DGYR_LOCUS5826</name>
</gene>
<feature type="transmembrane region" description="Helical" evidence="14">
    <location>
        <begin position="161"/>
        <end position="178"/>
    </location>
</feature>
<keyword evidence="3" id="KW-0813">Transport</keyword>
<evidence type="ECO:0000256" key="12">
    <source>
        <dbReference type="ARBA" id="ARBA00036099"/>
    </source>
</evidence>
<dbReference type="PROSITE" id="PS50283">
    <property type="entry name" value="NA_SOLUT_SYMP_3"/>
    <property type="match status" value="1"/>
</dbReference>
<dbReference type="OrthoDB" id="6132759at2759"/>
<keyword evidence="6 14" id="KW-1133">Transmembrane helix</keyword>
<dbReference type="GO" id="GO:0098660">
    <property type="term" value="P:inorganic ion transmembrane transport"/>
    <property type="evidence" value="ECO:0007669"/>
    <property type="project" value="UniProtKB-ARBA"/>
</dbReference>
<feature type="transmembrane region" description="Helical" evidence="14">
    <location>
        <begin position="279"/>
        <end position="301"/>
    </location>
</feature>
<evidence type="ECO:0000256" key="11">
    <source>
        <dbReference type="ARBA" id="ARBA00023201"/>
    </source>
</evidence>
<dbReference type="NCBIfam" id="TIGR00813">
    <property type="entry name" value="sss"/>
    <property type="match status" value="1"/>
</dbReference>
<comment type="catalytic activity">
    <reaction evidence="12">
        <text>iodide(out) + 2 Na(+)(out) = iodide(in) + 2 Na(+)(in)</text>
        <dbReference type="Rhea" id="RHEA:71207"/>
        <dbReference type="ChEBI" id="CHEBI:16382"/>
        <dbReference type="ChEBI" id="CHEBI:29101"/>
    </reaction>
</comment>
<evidence type="ECO:0000256" key="4">
    <source>
        <dbReference type="ARBA" id="ARBA00022475"/>
    </source>
</evidence>
<evidence type="ECO:0000256" key="14">
    <source>
        <dbReference type="SAM" id="Phobius"/>
    </source>
</evidence>
<reference evidence="15 16" key="1">
    <citation type="submission" date="2020-08" db="EMBL/GenBank/DDBJ databases">
        <authorList>
            <person name="Hejnol A."/>
        </authorList>
    </citation>
    <scope>NUCLEOTIDE SEQUENCE [LARGE SCALE GENOMIC DNA]</scope>
</reference>
<evidence type="ECO:0000256" key="6">
    <source>
        <dbReference type="ARBA" id="ARBA00022989"/>
    </source>
</evidence>
<keyword evidence="9 14" id="KW-0472">Membrane</keyword>
<dbReference type="AlphaFoldDB" id="A0A7I8VLW7"/>
<keyword evidence="4" id="KW-1003">Cell membrane</keyword>
<keyword evidence="8" id="KW-0406">Ion transport</keyword>
<dbReference type="GO" id="GO:0015075">
    <property type="term" value="F:monoatomic ion transmembrane transporter activity"/>
    <property type="evidence" value="ECO:0007669"/>
    <property type="project" value="UniProtKB-ARBA"/>
</dbReference>
<dbReference type="Gene3D" id="1.20.1730.10">
    <property type="entry name" value="Sodium/glucose cotransporter"/>
    <property type="match status" value="1"/>
</dbReference>
<keyword evidence="11" id="KW-0739">Sodium transport</keyword>
<dbReference type="EMBL" id="CAJFCJ010000007">
    <property type="protein sequence ID" value="CAD5117283.1"/>
    <property type="molecule type" value="Genomic_DNA"/>
</dbReference>
<evidence type="ECO:0000256" key="3">
    <source>
        <dbReference type="ARBA" id="ARBA00022448"/>
    </source>
</evidence>
<feature type="transmembrane region" description="Helical" evidence="14">
    <location>
        <begin position="84"/>
        <end position="109"/>
    </location>
</feature>
<dbReference type="CDD" id="cd11492">
    <property type="entry name" value="SLC5sbd_NIS-SMVT"/>
    <property type="match status" value="1"/>
</dbReference>
<comment type="similarity">
    <text evidence="2 13">Belongs to the sodium:solute symporter (SSF) (TC 2.A.21) family.</text>
</comment>
<feature type="transmembrane region" description="Helical" evidence="14">
    <location>
        <begin position="417"/>
        <end position="438"/>
    </location>
</feature>
<feature type="transmembrane region" description="Helical" evidence="14">
    <location>
        <begin position="12"/>
        <end position="31"/>
    </location>
</feature>
<protein>
    <submittedName>
        <fullName evidence="15">DgyrCDS6071</fullName>
    </submittedName>
</protein>
<dbReference type="InterPro" id="IPR051163">
    <property type="entry name" value="Sodium:Solute_Symporter_SSF"/>
</dbReference>
<dbReference type="InterPro" id="IPR018212">
    <property type="entry name" value="Na/solute_symporter_CS"/>
</dbReference>
<evidence type="ECO:0000313" key="16">
    <source>
        <dbReference type="Proteomes" id="UP000549394"/>
    </source>
</evidence>
<evidence type="ECO:0000256" key="7">
    <source>
        <dbReference type="ARBA" id="ARBA00023053"/>
    </source>
</evidence>
<evidence type="ECO:0000256" key="5">
    <source>
        <dbReference type="ARBA" id="ARBA00022692"/>
    </source>
</evidence>
<accession>A0A7I8VLW7</accession>
<keyword evidence="10" id="KW-0325">Glycoprotein</keyword>
<organism evidence="15 16">
    <name type="scientific">Dimorphilus gyrociliatus</name>
    <dbReference type="NCBI Taxonomy" id="2664684"/>
    <lineage>
        <taxon>Eukaryota</taxon>
        <taxon>Metazoa</taxon>
        <taxon>Spiralia</taxon>
        <taxon>Lophotrochozoa</taxon>
        <taxon>Annelida</taxon>
        <taxon>Polychaeta</taxon>
        <taxon>Polychaeta incertae sedis</taxon>
        <taxon>Dinophilidae</taxon>
        <taxon>Dimorphilus</taxon>
    </lineage>
</organism>
<dbReference type="Proteomes" id="UP000549394">
    <property type="component" value="Unassembled WGS sequence"/>
</dbReference>